<dbReference type="AlphaFoldDB" id="Q2SK98"/>
<organism evidence="1 2">
    <name type="scientific">Hahella chejuensis (strain KCTC 2396)</name>
    <dbReference type="NCBI Taxonomy" id="349521"/>
    <lineage>
        <taxon>Bacteria</taxon>
        <taxon>Pseudomonadati</taxon>
        <taxon>Pseudomonadota</taxon>
        <taxon>Gammaproteobacteria</taxon>
        <taxon>Oceanospirillales</taxon>
        <taxon>Hahellaceae</taxon>
        <taxon>Hahella</taxon>
    </lineage>
</organism>
<dbReference type="STRING" id="349521.HCH_02096"/>
<accession>Q2SK98</accession>
<reference evidence="1 2" key="1">
    <citation type="journal article" date="2005" name="Nucleic Acids Res.">
        <title>Genomic blueprint of Hahella chejuensis, a marine microbe producing an algicidal agent.</title>
        <authorList>
            <person name="Jeong H."/>
            <person name="Yim J.H."/>
            <person name="Lee C."/>
            <person name="Choi S.-H."/>
            <person name="Park Y.K."/>
            <person name="Yoon S.H."/>
            <person name="Hur C.-G."/>
            <person name="Kang H.-Y."/>
            <person name="Kim D."/>
            <person name="Lee H.H."/>
            <person name="Park K.H."/>
            <person name="Park S.-H."/>
            <person name="Park H.-S."/>
            <person name="Lee H.K."/>
            <person name="Oh T.K."/>
            <person name="Kim J.F."/>
        </authorList>
    </citation>
    <scope>NUCLEOTIDE SEQUENCE [LARGE SCALE GENOMIC DNA]</scope>
    <source>
        <strain evidence="1 2">KCTC 2396</strain>
    </source>
</reference>
<gene>
    <name evidence="1" type="ordered locus">HCH_02096</name>
</gene>
<keyword evidence="2" id="KW-1185">Reference proteome</keyword>
<dbReference type="HOGENOM" id="CLU_2716792_0_0_6"/>
<name>Q2SK98_HAHCH</name>
<dbReference type="KEGG" id="hch:HCH_02096"/>
<dbReference type="Proteomes" id="UP000000238">
    <property type="component" value="Chromosome"/>
</dbReference>
<protein>
    <submittedName>
        <fullName evidence="1">Uncharacterized protein</fullName>
    </submittedName>
</protein>
<proteinExistence type="predicted"/>
<evidence type="ECO:0000313" key="1">
    <source>
        <dbReference type="EMBL" id="ABC28926.1"/>
    </source>
</evidence>
<dbReference type="EMBL" id="CP000155">
    <property type="protein sequence ID" value="ABC28926.1"/>
    <property type="molecule type" value="Genomic_DNA"/>
</dbReference>
<sequence>MILIKMKDVHFYKDVIDGKKTVPLKLIDVGLDIETEDRVLNYAFEKFAEVASDNDAKLLDEYLKGDIYVYSI</sequence>
<evidence type="ECO:0000313" key="2">
    <source>
        <dbReference type="Proteomes" id="UP000000238"/>
    </source>
</evidence>